<keyword evidence="8" id="KW-1185">Reference proteome</keyword>
<name>A0A4Q7N854_9BURK</name>
<protein>
    <submittedName>
        <fullName evidence="7">NitT/TauT family transport system ATP-binding protein</fullName>
    </submittedName>
</protein>
<dbReference type="Gene3D" id="3.40.50.300">
    <property type="entry name" value="P-loop containing nucleotide triphosphate hydrolases"/>
    <property type="match status" value="1"/>
</dbReference>
<accession>A0A4Q7N854</accession>
<evidence type="ECO:0000259" key="6">
    <source>
        <dbReference type="PROSITE" id="PS50893"/>
    </source>
</evidence>
<evidence type="ECO:0000256" key="2">
    <source>
        <dbReference type="ARBA" id="ARBA00022448"/>
    </source>
</evidence>
<keyword evidence="2" id="KW-0813">Transport</keyword>
<dbReference type="InterPro" id="IPR003439">
    <property type="entry name" value="ABC_transporter-like_ATP-bd"/>
</dbReference>
<keyword evidence="3" id="KW-1003">Cell membrane</keyword>
<comment type="similarity">
    <text evidence="1">Belongs to the ABC transporter superfamily.</text>
</comment>
<dbReference type="Pfam" id="PF00005">
    <property type="entry name" value="ABC_tran"/>
    <property type="match status" value="1"/>
</dbReference>
<comment type="caution">
    <text evidence="7">The sequence shown here is derived from an EMBL/GenBank/DDBJ whole genome shotgun (WGS) entry which is preliminary data.</text>
</comment>
<dbReference type="RefSeq" id="WP_242621576.1">
    <property type="nucleotide sequence ID" value="NZ_SGXC01000003.1"/>
</dbReference>
<feature type="domain" description="ABC transporter" evidence="6">
    <location>
        <begin position="26"/>
        <end position="254"/>
    </location>
</feature>
<keyword evidence="5 7" id="KW-0067">ATP-binding</keyword>
<dbReference type="GO" id="GO:0005524">
    <property type="term" value="F:ATP binding"/>
    <property type="evidence" value="ECO:0007669"/>
    <property type="project" value="UniProtKB-KW"/>
</dbReference>
<dbReference type="CDD" id="cd03293">
    <property type="entry name" value="ABC_NrtD_SsuB_transporters"/>
    <property type="match status" value="1"/>
</dbReference>
<dbReference type="PANTHER" id="PTHR42788:SF13">
    <property type="entry name" value="ALIPHATIC SULFONATES IMPORT ATP-BINDING PROTEIN SSUB"/>
    <property type="match status" value="1"/>
</dbReference>
<reference evidence="7 8" key="1">
    <citation type="submission" date="2019-02" db="EMBL/GenBank/DDBJ databases">
        <title>Genomic Encyclopedia of Type Strains, Phase IV (KMG-IV): sequencing the most valuable type-strain genomes for metagenomic binning, comparative biology and taxonomic classification.</title>
        <authorList>
            <person name="Goeker M."/>
        </authorList>
    </citation>
    <scope>NUCLEOTIDE SEQUENCE [LARGE SCALE GENOMIC DNA]</scope>
    <source>
        <strain evidence="7 8">K24</strain>
    </source>
</reference>
<evidence type="ECO:0000256" key="5">
    <source>
        <dbReference type="ARBA" id="ARBA00022840"/>
    </source>
</evidence>
<organism evidence="7 8">
    <name type="scientific">Pigmentiphaga kullae</name>
    <dbReference type="NCBI Taxonomy" id="151784"/>
    <lineage>
        <taxon>Bacteria</taxon>
        <taxon>Pseudomonadati</taxon>
        <taxon>Pseudomonadota</taxon>
        <taxon>Betaproteobacteria</taxon>
        <taxon>Burkholderiales</taxon>
        <taxon>Alcaligenaceae</taxon>
        <taxon>Pigmentiphaga</taxon>
    </lineage>
</organism>
<evidence type="ECO:0000256" key="3">
    <source>
        <dbReference type="ARBA" id="ARBA00022475"/>
    </source>
</evidence>
<dbReference type="InterPro" id="IPR003593">
    <property type="entry name" value="AAA+_ATPase"/>
</dbReference>
<dbReference type="InterPro" id="IPR027417">
    <property type="entry name" value="P-loop_NTPase"/>
</dbReference>
<evidence type="ECO:0000256" key="4">
    <source>
        <dbReference type="ARBA" id="ARBA00022741"/>
    </source>
</evidence>
<dbReference type="PROSITE" id="PS50893">
    <property type="entry name" value="ABC_TRANSPORTER_2"/>
    <property type="match status" value="1"/>
</dbReference>
<dbReference type="SUPFAM" id="SSF52540">
    <property type="entry name" value="P-loop containing nucleoside triphosphate hydrolases"/>
    <property type="match status" value="1"/>
</dbReference>
<proteinExistence type="inferred from homology"/>
<keyword evidence="4" id="KW-0547">Nucleotide-binding</keyword>
<dbReference type="SMART" id="SM00382">
    <property type="entry name" value="AAA"/>
    <property type="match status" value="1"/>
</dbReference>
<dbReference type="GO" id="GO:0016887">
    <property type="term" value="F:ATP hydrolysis activity"/>
    <property type="evidence" value="ECO:0007669"/>
    <property type="project" value="InterPro"/>
</dbReference>
<dbReference type="AlphaFoldDB" id="A0A4Q7N854"/>
<dbReference type="Proteomes" id="UP000292445">
    <property type="component" value="Unassembled WGS sequence"/>
</dbReference>
<gene>
    <name evidence="7" type="ORF">EV675_4681</name>
</gene>
<keyword evidence="3" id="KW-0472">Membrane</keyword>
<dbReference type="EMBL" id="SGXC01000003">
    <property type="protein sequence ID" value="RZS78041.1"/>
    <property type="molecule type" value="Genomic_DNA"/>
</dbReference>
<evidence type="ECO:0000256" key="1">
    <source>
        <dbReference type="ARBA" id="ARBA00005417"/>
    </source>
</evidence>
<evidence type="ECO:0000313" key="8">
    <source>
        <dbReference type="Proteomes" id="UP000292445"/>
    </source>
</evidence>
<evidence type="ECO:0000313" key="7">
    <source>
        <dbReference type="EMBL" id="RZS78041.1"/>
    </source>
</evidence>
<dbReference type="InterPro" id="IPR017871">
    <property type="entry name" value="ABC_transporter-like_CS"/>
</dbReference>
<dbReference type="InterPro" id="IPR050166">
    <property type="entry name" value="ABC_transporter_ATP-bind"/>
</dbReference>
<dbReference type="PANTHER" id="PTHR42788">
    <property type="entry name" value="TAURINE IMPORT ATP-BINDING PROTEIN-RELATED"/>
    <property type="match status" value="1"/>
</dbReference>
<dbReference type="PROSITE" id="PS00211">
    <property type="entry name" value="ABC_TRANSPORTER_1"/>
    <property type="match status" value="1"/>
</dbReference>
<sequence>MADNTVRMVPPAGNVHALNASRGPVVRVDGVSKRFDTKSGTVQALEGIRQSIGAGEFVAIVGPSGCGKSTLLRILCGLEEPTEGRIDWGREGQAPRMGVAFQDHRLLPWLSIEQNIMLPRLMQGRASAADIDRALALCKLVGLTGFEKRRPAELSGGMKQRASVARALFTDPELLLLDEPFGALDALTREQITADTERIWTEQGFAALLITHSISEAVHLADRVIVMSARPGRVVAEFKIDLPRPRTEALGSPEFGKLCSDIRKKLEL</sequence>